<comment type="caution">
    <text evidence="1">The sequence shown here is derived from an EMBL/GenBank/DDBJ whole genome shotgun (WGS) entry which is preliminary data.</text>
</comment>
<sequence>MGIDADAAAIRLRRMPGVLPVGRALNAKTAPSQLTGGVIWEAGAALEEEAVVDPRSGGRRYARARLPHHDRQGVVRAAADGCMAPCDRGRVSILRPSGGLTSKFTVSAAVGREGRRATAVTATHVRVSAALSRGRPPDHA</sequence>
<dbReference type="EMBL" id="BLIP01000003">
    <property type="protein sequence ID" value="GFE27381.1"/>
    <property type="molecule type" value="Genomic_DNA"/>
</dbReference>
<dbReference type="Proteomes" id="UP000429552">
    <property type="component" value="Unassembled WGS sequence"/>
</dbReference>
<accession>A0A640TYT8</accession>
<name>A0A640TYT8_STRNI</name>
<dbReference type="SUPFAM" id="SSF56003">
    <property type="entry name" value="Molybdenum cofactor-binding domain"/>
    <property type="match status" value="1"/>
</dbReference>
<dbReference type="AlphaFoldDB" id="A0A640TYT8"/>
<evidence type="ECO:0000313" key="2">
    <source>
        <dbReference type="Proteomes" id="UP000429552"/>
    </source>
</evidence>
<dbReference type="InterPro" id="IPR037165">
    <property type="entry name" value="AldOxase/xan_DH_Mopterin-bd_sf"/>
</dbReference>
<evidence type="ECO:0000313" key="1">
    <source>
        <dbReference type="EMBL" id="GFE27381.1"/>
    </source>
</evidence>
<dbReference type="Gene3D" id="3.30.365.10">
    <property type="entry name" value="Aldehyde oxidase/xanthine dehydrogenase, molybdopterin binding domain"/>
    <property type="match status" value="1"/>
</dbReference>
<proteinExistence type="predicted"/>
<reference evidence="1 2" key="1">
    <citation type="submission" date="2019-12" db="EMBL/GenBank/DDBJ databases">
        <title>Whole genome shotgun sequence of Streptomyces libani subsp. libani NBRC 13452.</title>
        <authorList>
            <person name="Ichikawa N."/>
            <person name="Kimura A."/>
            <person name="Kitahashi Y."/>
            <person name="Komaki H."/>
            <person name="Tamura T."/>
        </authorList>
    </citation>
    <scope>NUCLEOTIDE SEQUENCE [LARGE SCALE GENOMIC DNA]</scope>
    <source>
        <strain evidence="1 2">NBRC 13452</strain>
    </source>
</reference>
<gene>
    <name evidence="1" type="ORF">Sliba_78340</name>
</gene>
<organism evidence="1 2">
    <name type="scientific">Streptomyces nigrescens</name>
    <dbReference type="NCBI Taxonomy" id="1920"/>
    <lineage>
        <taxon>Bacteria</taxon>
        <taxon>Bacillati</taxon>
        <taxon>Actinomycetota</taxon>
        <taxon>Actinomycetes</taxon>
        <taxon>Kitasatosporales</taxon>
        <taxon>Streptomycetaceae</taxon>
        <taxon>Streptomyces</taxon>
    </lineage>
</organism>
<dbReference type="GO" id="GO:0016491">
    <property type="term" value="F:oxidoreductase activity"/>
    <property type="evidence" value="ECO:0007669"/>
    <property type="project" value="InterPro"/>
</dbReference>
<protein>
    <submittedName>
        <fullName evidence="1">Uncharacterized protein</fullName>
    </submittedName>
</protein>